<protein>
    <submittedName>
        <fullName evidence="1">Uncharacterized protein</fullName>
    </submittedName>
</protein>
<proteinExistence type="predicted"/>
<organism evidence="1 2">
    <name type="scientific">Dendrobium nobile</name>
    <name type="common">Orchid</name>
    <dbReference type="NCBI Taxonomy" id="94219"/>
    <lineage>
        <taxon>Eukaryota</taxon>
        <taxon>Viridiplantae</taxon>
        <taxon>Streptophyta</taxon>
        <taxon>Embryophyta</taxon>
        <taxon>Tracheophyta</taxon>
        <taxon>Spermatophyta</taxon>
        <taxon>Magnoliopsida</taxon>
        <taxon>Liliopsida</taxon>
        <taxon>Asparagales</taxon>
        <taxon>Orchidaceae</taxon>
        <taxon>Epidendroideae</taxon>
        <taxon>Malaxideae</taxon>
        <taxon>Dendrobiinae</taxon>
        <taxon>Dendrobium</taxon>
    </lineage>
</organism>
<keyword evidence="2" id="KW-1185">Reference proteome</keyword>
<evidence type="ECO:0000313" key="1">
    <source>
        <dbReference type="EMBL" id="KAI0527537.1"/>
    </source>
</evidence>
<name>A0A8T3C3B3_DENNO</name>
<reference evidence="1" key="1">
    <citation type="journal article" date="2022" name="Front. Genet.">
        <title>Chromosome-Scale Assembly of the Dendrobium nobile Genome Provides Insights Into the Molecular Mechanism of the Biosynthesis of the Medicinal Active Ingredient of Dendrobium.</title>
        <authorList>
            <person name="Xu Q."/>
            <person name="Niu S.-C."/>
            <person name="Li K.-L."/>
            <person name="Zheng P.-J."/>
            <person name="Zhang X.-J."/>
            <person name="Jia Y."/>
            <person name="Liu Y."/>
            <person name="Niu Y.-X."/>
            <person name="Yu L.-H."/>
            <person name="Chen D.-F."/>
            <person name="Zhang G.-Q."/>
        </authorList>
    </citation>
    <scope>NUCLEOTIDE SEQUENCE</scope>
    <source>
        <tissue evidence="1">Leaf</tissue>
    </source>
</reference>
<gene>
    <name evidence="1" type="ORF">KFK09_003141</name>
</gene>
<accession>A0A8T3C3B3</accession>
<dbReference type="AlphaFoldDB" id="A0A8T3C3B3"/>
<comment type="caution">
    <text evidence="1">The sequence shown here is derived from an EMBL/GenBank/DDBJ whole genome shotgun (WGS) entry which is preliminary data.</text>
</comment>
<dbReference type="EMBL" id="JAGYWB010000003">
    <property type="protein sequence ID" value="KAI0527537.1"/>
    <property type="molecule type" value="Genomic_DNA"/>
</dbReference>
<dbReference type="SMR" id="A0A8T3C3B3"/>
<sequence length="63" mass="7154">MDFNSKALNTQSILFQEFNPNSTKWDKVNGDVDDVILPSMLTNISMKRHCFYKPASNTKSTIA</sequence>
<dbReference type="Proteomes" id="UP000829196">
    <property type="component" value="Unassembled WGS sequence"/>
</dbReference>
<evidence type="ECO:0000313" key="2">
    <source>
        <dbReference type="Proteomes" id="UP000829196"/>
    </source>
</evidence>